<dbReference type="Proteomes" id="UP001652625">
    <property type="component" value="Chromosome 13"/>
</dbReference>
<gene>
    <name evidence="4" type="primary">LOC105844315</name>
</gene>
<dbReference type="PROSITE" id="PS50297">
    <property type="entry name" value="ANK_REP_REGION"/>
    <property type="match status" value="1"/>
</dbReference>
<keyword evidence="1" id="KW-0040">ANK repeat</keyword>
<evidence type="ECO:0000313" key="4">
    <source>
        <dbReference type="RefSeq" id="XP_065672883.1"/>
    </source>
</evidence>
<feature type="region of interest" description="Disordered" evidence="2">
    <location>
        <begin position="107"/>
        <end position="146"/>
    </location>
</feature>
<feature type="repeat" description="ANK" evidence="1">
    <location>
        <begin position="802"/>
        <end position="834"/>
    </location>
</feature>
<evidence type="ECO:0000256" key="2">
    <source>
        <dbReference type="SAM" id="MobiDB-lite"/>
    </source>
</evidence>
<dbReference type="GeneID" id="105844315"/>
<name>A0ABM4DEN8_HYDVU</name>
<organism evidence="3 4">
    <name type="scientific">Hydra vulgaris</name>
    <name type="common">Hydra</name>
    <name type="synonym">Hydra attenuata</name>
    <dbReference type="NCBI Taxonomy" id="6087"/>
    <lineage>
        <taxon>Eukaryota</taxon>
        <taxon>Metazoa</taxon>
        <taxon>Cnidaria</taxon>
        <taxon>Hydrozoa</taxon>
        <taxon>Hydroidolina</taxon>
        <taxon>Anthoathecata</taxon>
        <taxon>Aplanulata</taxon>
        <taxon>Hydridae</taxon>
        <taxon>Hydra</taxon>
    </lineage>
</organism>
<dbReference type="InterPro" id="IPR036770">
    <property type="entry name" value="Ankyrin_rpt-contain_sf"/>
</dbReference>
<evidence type="ECO:0000256" key="1">
    <source>
        <dbReference type="PROSITE-ProRule" id="PRU00023"/>
    </source>
</evidence>
<dbReference type="Gene3D" id="1.25.40.20">
    <property type="entry name" value="Ankyrin repeat-containing domain"/>
    <property type="match status" value="1"/>
</dbReference>
<dbReference type="SMART" id="SM00248">
    <property type="entry name" value="ANK"/>
    <property type="match status" value="1"/>
</dbReference>
<dbReference type="InterPro" id="IPR002110">
    <property type="entry name" value="Ankyrin_rpt"/>
</dbReference>
<accession>A0ABM4DEN8</accession>
<evidence type="ECO:0000313" key="3">
    <source>
        <dbReference type="Proteomes" id="UP001652625"/>
    </source>
</evidence>
<proteinExistence type="predicted"/>
<keyword evidence="4" id="KW-0808">Transferase</keyword>
<reference evidence="4" key="1">
    <citation type="submission" date="2025-08" db="UniProtKB">
        <authorList>
            <consortium name="RefSeq"/>
        </authorList>
    </citation>
    <scope>IDENTIFICATION</scope>
</reference>
<dbReference type="Pfam" id="PF00023">
    <property type="entry name" value="Ank"/>
    <property type="match status" value="1"/>
</dbReference>
<dbReference type="PROSITE" id="PS50088">
    <property type="entry name" value="ANK_REPEAT"/>
    <property type="match status" value="1"/>
</dbReference>
<sequence length="862" mass="99397">MKYPVEYELIKATHKSECSTESLFDLLQQKENVFLYDYFEDKNKSGISEVYPFKNENKDFEENSFAMNSSNIVISSNIVTSSNICLTNNLTIAYKDKKNTINNNNININNRNNNNNSNNNNNNDHNNNYNKSIINSNNNSNNNINGNQNNTINNKKYNNNDNTNTVRKIFSQYSWFTEDNYPTSNSLSSLTISKKKSSLGGGLDPLSIKKKFPFLLYNQNSSSSDLHSTQLSRSYFLQTMNACKKEAVKKKTLVIEKKILEIQLEEVNKIGTSLFFLNNFQPAPESKPNEFEVKNLANNVAPLPSVFSKETSCKNIQKQKLTVFENTETDLWFKNQYLVPTSTPVISLDVSQQSKDTDYTLSNSQSTSLTDLKKTIDNVDNFLRLRNIQSYKKNMLSNCKFSKKSSQLFKWKLESVKDLLPIIIEEVTNINSAILNITNVDVTLNDDVKFDNKFIEKQIDEKIEYIILENLSLVPLSILLFSDCSEKVEIKKWTRKSITINQDLKVNQSQQIMTMKTVHFKEMSTQELRNSYQEIKNSFYENFNTKKKATENDVRARQISSESNELRTTELKTFPKTITKNSENYLKNYSIKSKYPLLFDSANIQDINDYHGYYYNGLNDDTCGSDFYENRYLEEYSNFLNEKQKNNICERKKNDLDLNQKFLNNLSINQSDFSAQKETENNTPSLPQWSSHIQTKIYNSKIGEEKKTDMFKTKADIIIKTNDSHENNLCENFNHLFVDSFQSKASKKIIQHSEKFHEDNELPKYENLYLKNQYKSILAQNKSVSEDMGSKKFDVANAVDENGNSCLHIAAINCDISAIKYILRNGGNVFQKNNNNLLPIDMAGDFKTASLISSVMLFYGHS</sequence>
<dbReference type="SUPFAM" id="SSF48403">
    <property type="entry name" value="Ankyrin repeat"/>
    <property type="match status" value="1"/>
</dbReference>
<dbReference type="GO" id="GO:0016301">
    <property type="term" value="F:kinase activity"/>
    <property type="evidence" value="ECO:0007669"/>
    <property type="project" value="UniProtKB-KW"/>
</dbReference>
<dbReference type="RefSeq" id="XP_065672883.1">
    <property type="nucleotide sequence ID" value="XM_065816811.1"/>
</dbReference>
<protein>
    <submittedName>
        <fullName evidence="4">Hybrid signal transduction histidine kinase M</fullName>
    </submittedName>
</protein>
<keyword evidence="3" id="KW-1185">Reference proteome</keyword>
<keyword evidence="4" id="KW-0418">Kinase</keyword>